<accession>A0ABR8QU50</accession>
<evidence type="ECO:0000256" key="6">
    <source>
        <dbReference type="SAM" id="Phobius"/>
    </source>
</evidence>
<dbReference type="InterPro" id="IPR036259">
    <property type="entry name" value="MFS_trans_sf"/>
</dbReference>
<dbReference type="PANTHER" id="PTHR30238:SF4">
    <property type="entry name" value="SLL1022 PROTEIN"/>
    <property type="match status" value="1"/>
</dbReference>
<keyword evidence="8" id="KW-1185">Reference proteome</keyword>
<feature type="transmembrane region" description="Helical" evidence="6">
    <location>
        <begin position="30"/>
        <end position="59"/>
    </location>
</feature>
<dbReference type="EMBL" id="JACSQT010000011">
    <property type="protein sequence ID" value="MBD7938954.1"/>
    <property type="molecule type" value="Genomic_DNA"/>
</dbReference>
<gene>
    <name evidence="7" type="ORF">H9655_18110</name>
</gene>
<dbReference type="Pfam" id="PF03741">
    <property type="entry name" value="TerC"/>
    <property type="match status" value="1"/>
</dbReference>
<comment type="similarity">
    <text evidence="2">Belongs to the TerC family.</text>
</comment>
<sequence>MGFLCLATASCVNKLFIRLIKKGESKGLELLLPYLGVLLVIICLEGLLAADNAVVLALMVSHLPEEQRKKALFYGLVGAMVLRFGSLFIISFLVNVWQVQALGAIYLLIMSIKNLYTWFREKKHNHTQQQDEVLEEATQKEFWWTVFKVECADLVFAIDSILAAVALGVTLPKTDWGHIGGLDTGHFLVVFIGGLIGVIIMRFAANIFVDLLHKRPNLEGAAYLIVGWVGIKLLVMVLSHEDIAWLPKGLAHSTPWQVIFYGILVAIGVIGWFSSKGKT</sequence>
<feature type="transmembrane region" description="Helical" evidence="6">
    <location>
        <begin position="184"/>
        <end position="209"/>
    </location>
</feature>
<feature type="transmembrane region" description="Helical" evidence="6">
    <location>
        <begin position="258"/>
        <end position="275"/>
    </location>
</feature>
<dbReference type="InterPro" id="IPR005496">
    <property type="entry name" value="Integral_membrane_TerC"/>
</dbReference>
<comment type="caution">
    <text evidence="7">The sequence shown here is derived from an EMBL/GenBank/DDBJ whole genome shotgun (WGS) entry which is preliminary data.</text>
</comment>
<dbReference type="InterPro" id="IPR022493">
    <property type="entry name" value="CHP03716_TM_YkoY"/>
</dbReference>
<evidence type="ECO:0000256" key="3">
    <source>
        <dbReference type="ARBA" id="ARBA00022692"/>
    </source>
</evidence>
<feature type="transmembrane region" description="Helical" evidence="6">
    <location>
        <begin position="154"/>
        <end position="172"/>
    </location>
</feature>
<comment type="subcellular location">
    <subcellularLocation>
        <location evidence="1">Membrane</location>
        <topology evidence="1">Multi-pass membrane protein</topology>
    </subcellularLocation>
</comment>
<reference evidence="7 8" key="1">
    <citation type="submission" date="2020-08" db="EMBL/GenBank/DDBJ databases">
        <title>A Genomic Blueprint of the Chicken Gut Microbiome.</title>
        <authorList>
            <person name="Gilroy R."/>
            <person name="Ravi A."/>
            <person name="Getino M."/>
            <person name="Pursley I."/>
            <person name="Horton D.L."/>
            <person name="Alikhan N.-F."/>
            <person name="Baker D."/>
            <person name="Gharbi K."/>
            <person name="Hall N."/>
            <person name="Watson M."/>
            <person name="Adriaenssens E.M."/>
            <person name="Foster-Nyarko E."/>
            <person name="Jarju S."/>
            <person name="Secka A."/>
            <person name="Antonio M."/>
            <person name="Oren A."/>
            <person name="Chaudhuri R."/>
            <person name="La Ragione R.M."/>
            <person name="Hildebrand F."/>
            <person name="Pallen M.J."/>
        </authorList>
    </citation>
    <scope>NUCLEOTIDE SEQUENCE [LARGE SCALE GENOMIC DNA]</scope>
    <source>
        <strain evidence="7 8">Sa5YUA1</strain>
    </source>
</reference>
<dbReference type="PANTHER" id="PTHR30238">
    <property type="entry name" value="MEMBRANE BOUND PREDICTED REDOX MODULATOR"/>
    <property type="match status" value="1"/>
</dbReference>
<protein>
    <submittedName>
        <fullName evidence="7">TerC family protein</fullName>
    </submittedName>
</protein>
<evidence type="ECO:0000256" key="2">
    <source>
        <dbReference type="ARBA" id="ARBA00007511"/>
    </source>
</evidence>
<keyword evidence="3 6" id="KW-0812">Transmembrane</keyword>
<keyword evidence="4 6" id="KW-1133">Transmembrane helix</keyword>
<evidence type="ECO:0000313" key="8">
    <source>
        <dbReference type="Proteomes" id="UP000657931"/>
    </source>
</evidence>
<dbReference type="SUPFAM" id="SSF103473">
    <property type="entry name" value="MFS general substrate transporter"/>
    <property type="match status" value="1"/>
</dbReference>
<feature type="transmembrane region" description="Helical" evidence="6">
    <location>
        <begin position="99"/>
        <end position="119"/>
    </location>
</feature>
<dbReference type="Gene3D" id="1.20.1250.20">
    <property type="entry name" value="MFS general substrate transporter like domains"/>
    <property type="match status" value="1"/>
</dbReference>
<keyword evidence="5 6" id="KW-0472">Membrane</keyword>
<proteinExistence type="inferred from homology"/>
<evidence type="ECO:0000256" key="4">
    <source>
        <dbReference type="ARBA" id="ARBA00022989"/>
    </source>
</evidence>
<dbReference type="NCBIfam" id="TIGR03716">
    <property type="entry name" value="R_switched_YkoY"/>
    <property type="match status" value="1"/>
</dbReference>
<feature type="transmembrane region" description="Helical" evidence="6">
    <location>
        <begin position="221"/>
        <end position="238"/>
    </location>
</feature>
<evidence type="ECO:0000256" key="1">
    <source>
        <dbReference type="ARBA" id="ARBA00004141"/>
    </source>
</evidence>
<dbReference type="Proteomes" id="UP000657931">
    <property type="component" value="Unassembled WGS sequence"/>
</dbReference>
<name>A0ABR8QU50_9BACI</name>
<feature type="transmembrane region" description="Helical" evidence="6">
    <location>
        <begin position="71"/>
        <end position="93"/>
    </location>
</feature>
<evidence type="ECO:0000256" key="5">
    <source>
        <dbReference type="ARBA" id="ARBA00023136"/>
    </source>
</evidence>
<evidence type="ECO:0000313" key="7">
    <source>
        <dbReference type="EMBL" id="MBD7938954.1"/>
    </source>
</evidence>
<organism evidence="7 8">
    <name type="scientific">Cytobacillus stercorigallinarum</name>
    <dbReference type="NCBI Taxonomy" id="2762240"/>
    <lineage>
        <taxon>Bacteria</taxon>
        <taxon>Bacillati</taxon>
        <taxon>Bacillota</taxon>
        <taxon>Bacilli</taxon>
        <taxon>Bacillales</taxon>
        <taxon>Bacillaceae</taxon>
        <taxon>Cytobacillus</taxon>
    </lineage>
</organism>